<evidence type="ECO:0000256" key="8">
    <source>
        <dbReference type="SAM" id="MobiDB-lite"/>
    </source>
</evidence>
<organism evidence="10 11">
    <name type="scientific">Eubacterium segne</name>
    <dbReference type="NCBI Taxonomy" id="2763045"/>
    <lineage>
        <taxon>Bacteria</taxon>
        <taxon>Bacillati</taxon>
        <taxon>Bacillota</taxon>
        <taxon>Clostridia</taxon>
        <taxon>Eubacteriales</taxon>
        <taxon>Eubacteriaceae</taxon>
        <taxon>Eubacterium</taxon>
    </lineage>
</organism>
<evidence type="ECO:0000259" key="9">
    <source>
        <dbReference type="SMART" id="SM00316"/>
    </source>
</evidence>
<keyword evidence="3 7" id="KW-0889">Transcription antitermination</keyword>
<comment type="subunit">
    <text evidence="7">Monomer. Binds directly to the core enzyme of the DNA-dependent RNA polymerase and to nascent RNA.</text>
</comment>
<dbReference type="CDD" id="cd04455">
    <property type="entry name" value="S1_NusA"/>
    <property type="match status" value="1"/>
</dbReference>
<dbReference type="PANTHER" id="PTHR22648">
    <property type="entry name" value="TRANSCRIPTION TERMINATION FACTOR NUSA"/>
    <property type="match status" value="1"/>
</dbReference>
<dbReference type="Pfam" id="PF00575">
    <property type="entry name" value="S1"/>
    <property type="match status" value="1"/>
</dbReference>
<evidence type="ECO:0000256" key="7">
    <source>
        <dbReference type="HAMAP-Rule" id="MF_00945"/>
    </source>
</evidence>
<dbReference type="InterPro" id="IPR030842">
    <property type="entry name" value="TF_NusA_bacterial"/>
</dbReference>
<dbReference type="InterPro" id="IPR013735">
    <property type="entry name" value="TF_NusA_N"/>
</dbReference>
<evidence type="ECO:0000256" key="4">
    <source>
        <dbReference type="ARBA" id="ARBA00022884"/>
    </source>
</evidence>
<keyword evidence="5 7" id="KW-0805">Transcription regulation</keyword>
<name>A0ABR7F2F8_9FIRM</name>
<dbReference type="Pfam" id="PF08529">
    <property type="entry name" value="NusA_N"/>
    <property type="match status" value="1"/>
</dbReference>
<feature type="domain" description="S1 motif" evidence="9">
    <location>
        <begin position="133"/>
        <end position="199"/>
    </location>
</feature>
<accession>A0ABR7F2F8</accession>
<keyword evidence="1 7" id="KW-0806">Transcription termination</keyword>
<evidence type="ECO:0000256" key="2">
    <source>
        <dbReference type="ARBA" id="ARBA00022490"/>
    </source>
</evidence>
<dbReference type="PROSITE" id="PS50084">
    <property type="entry name" value="KH_TYPE_1"/>
    <property type="match status" value="1"/>
</dbReference>
<dbReference type="PANTHER" id="PTHR22648:SF0">
    <property type="entry name" value="TRANSCRIPTION TERMINATION_ANTITERMINATION PROTEIN NUSA"/>
    <property type="match status" value="1"/>
</dbReference>
<comment type="similarity">
    <text evidence="7">Belongs to the NusA family.</text>
</comment>
<proteinExistence type="inferred from homology"/>
<dbReference type="SMART" id="SM00316">
    <property type="entry name" value="S1"/>
    <property type="match status" value="1"/>
</dbReference>
<dbReference type="NCBIfam" id="TIGR01953">
    <property type="entry name" value="NusA"/>
    <property type="match status" value="1"/>
</dbReference>
<keyword evidence="2 7" id="KW-0963">Cytoplasm</keyword>
<dbReference type="Pfam" id="PF13184">
    <property type="entry name" value="KH_NusA_1st"/>
    <property type="match status" value="1"/>
</dbReference>
<dbReference type="InterPro" id="IPR058582">
    <property type="entry name" value="KH_NusA_2nd"/>
</dbReference>
<dbReference type="Gene3D" id="3.30.300.20">
    <property type="match status" value="2"/>
</dbReference>
<evidence type="ECO:0000256" key="6">
    <source>
        <dbReference type="ARBA" id="ARBA00023163"/>
    </source>
</evidence>
<evidence type="ECO:0000256" key="5">
    <source>
        <dbReference type="ARBA" id="ARBA00023015"/>
    </source>
</evidence>
<dbReference type="Proteomes" id="UP000597877">
    <property type="component" value="Unassembled WGS sequence"/>
</dbReference>
<dbReference type="CDD" id="cd02134">
    <property type="entry name" value="KH-II_NusA_rpt1"/>
    <property type="match status" value="1"/>
</dbReference>
<dbReference type="InterPro" id="IPR015946">
    <property type="entry name" value="KH_dom-like_a/b"/>
</dbReference>
<dbReference type="SUPFAM" id="SSF50249">
    <property type="entry name" value="Nucleic acid-binding proteins"/>
    <property type="match status" value="1"/>
</dbReference>
<dbReference type="SUPFAM" id="SSF69705">
    <property type="entry name" value="Transcription factor NusA, N-terminal domain"/>
    <property type="match status" value="1"/>
</dbReference>
<evidence type="ECO:0000256" key="3">
    <source>
        <dbReference type="ARBA" id="ARBA00022814"/>
    </source>
</evidence>
<keyword evidence="4 7" id="KW-0694">RNA-binding</keyword>
<dbReference type="CDD" id="cd22529">
    <property type="entry name" value="KH-II_NusA_rpt2"/>
    <property type="match status" value="1"/>
</dbReference>
<dbReference type="InterPro" id="IPR010213">
    <property type="entry name" value="TF_NusA"/>
</dbReference>
<dbReference type="EMBL" id="JACOOZ010000002">
    <property type="protein sequence ID" value="MBC5666945.1"/>
    <property type="molecule type" value="Genomic_DNA"/>
</dbReference>
<gene>
    <name evidence="7 10" type="primary">nusA</name>
    <name evidence="10" type="ORF">H8S00_02915</name>
</gene>
<evidence type="ECO:0000256" key="1">
    <source>
        <dbReference type="ARBA" id="ARBA00022472"/>
    </source>
</evidence>
<keyword evidence="6 7" id="KW-0804">Transcription</keyword>
<dbReference type="Pfam" id="PF26594">
    <property type="entry name" value="KH_NusA_2nd"/>
    <property type="match status" value="1"/>
</dbReference>
<comment type="caution">
    <text evidence="10">The sequence shown here is derived from an EMBL/GenBank/DDBJ whole genome shotgun (WGS) entry which is preliminary data.</text>
</comment>
<evidence type="ECO:0000313" key="11">
    <source>
        <dbReference type="Proteomes" id="UP000597877"/>
    </source>
</evidence>
<dbReference type="InterPro" id="IPR025249">
    <property type="entry name" value="TF_NusA_KH_1st"/>
</dbReference>
<comment type="function">
    <text evidence="7">Participates in both transcription termination and antitermination.</text>
</comment>
<dbReference type="RefSeq" id="WP_186839964.1">
    <property type="nucleotide sequence ID" value="NZ_JACOOZ010000002.1"/>
</dbReference>
<dbReference type="HAMAP" id="MF_00945_B">
    <property type="entry name" value="NusA_B"/>
    <property type="match status" value="1"/>
</dbReference>
<reference evidence="10 11" key="1">
    <citation type="submission" date="2020-08" db="EMBL/GenBank/DDBJ databases">
        <title>Genome public.</title>
        <authorList>
            <person name="Liu C."/>
            <person name="Sun Q."/>
        </authorList>
    </citation>
    <scope>NUCLEOTIDE SEQUENCE [LARGE SCALE GENOMIC DNA]</scope>
    <source>
        <strain evidence="10 11">BX4</strain>
    </source>
</reference>
<feature type="region of interest" description="Disordered" evidence="8">
    <location>
        <begin position="357"/>
        <end position="403"/>
    </location>
</feature>
<dbReference type="Gene3D" id="3.30.1480.10">
    <property type="entry name" value="NusA, N-terminal domain"/>
    <property type="match status" value="1"/>
</dbReference>
<evidence type="ECO:0000313" key="10">
    <source>
        <dbReference type="EMBL" id="MBC5666945.1"/>
    </source>
</evidence>
<dbReference type="InterPro" id="IPR003029">
    <property type="entry name" value="S1_domain"/>
</dbReference>
<dbReference type="InterPro" id="IPR036555">
    <property type="entry name" value="NusA_N_sf"/>
</dbReference>
<sequence>MNKELITALELLEKEKGISKESLFEAIESNLVVAYKNNFNKADNVVVTMDRETGDFHIYSQKKVVEEVNDPVTEISLEDARSIKAGYDIDDTVNVEIQARDFGRIAAQSAKNGILQKMREEERKSLYQEYYEKQNDIITGIVQRINGKNISINLGKIDTVLMEKEQSPGEFFRPNDRIKLYVTEVKDNGKGPRVVVSRTHPELVKRLFEQEVAEIQDGTVEIKSIAREAGSRTKIAVWSNDKNVDAVGACVGMNGARVNAVVDELQDEKMDIINWSDNPAILIENALSPSKVVAVLADPDNKEALVVVPDLQLSLAIGKEGQNARLAAKLTGFKIDIKSESQAKAENIQYEFNDEDYYDEEEFYDGEYYDDEYYDDEYYDDEYDEEEYDDEKETEEPSETEQA</sequence>
<keyword evidence="11" id="KW-1185">Reference proteome</keyword>
<comment type="subcellular location">
    <subcellularLocation>
        <location evidence="7">Cytoplasm</location>
    </subcellularLocation>
</comment>
<dbReference type="InterPro" id="IPR012340">
    <property type="entry name" value="NA-bd_OB-fold"/>
</dbReference>
<dbReference type="SUPFAM" id="SSF54814">
    <property type="entry name" value="Prokaryotic type KH domain (KH-domain type II)"/>
    <property type="match status" value="2"/>
</dbReference>
<dbReference type="Gene3D" id="2.40.50.140">
    <property type="entry name" value="Nucleic acid-binding proteins"/>
    <property type="match status" value="1"/>
</dbReference>
<protein>
    <recommendedName>
        <fullName evidence="7">Transcription termination/antitermination protein NusA</fullName>
    </recommendedName>
</protein>
<dbReference type="InterPro" id="IPR009019">
    <property type="entry name" value="KH_sf_prok-type"/>
</dbReference>